<dbReference type="EMBL" id="JH711573">
    <property type="protein sequence ID" value="EIW86287.1"/>
    <property type="molecule type" value="Genomic_DNA"/>
</dbReference>
<dbReference type="OMA" id="YIPLECA"/>
<dbReference type="GeneID" id="19208697"/>
<dbReference type="OrthoDB" id="2683119at2759"/>
<sequence length="257" mass="29637">MAENHTEEVVQQHNHLEWEVLLQQQHDTTLDYHDEGDLSEDNDASKEEEEQGEKQEVNPEHQDYLEEALHVPIDNTFNFSQEDELEFYQNKLPQVFQDHPEIFHNVLEGLWFTISQAAAKHSEDEYPGLNNFIHTVPIVLKQLGLTMNDFIVYLCICNVCWVVHHPFTISDLTLPGCTVNNCLGVIYREKRLANGQLKHTPVKTVPYIPLECAIQLLLLRPGKWEQLQHWRGPGNQLGPCLPSIATGYNVFQTLTHP</sequence>
<dbReference type="KEGG" id="cput:CONPUDRAFT_68842"/>
<comment type="caution">
    <text evidence="2">The sequence shown here is derived from an EMBL/GenBank/DDBJ whole genome shotgun (WGS) entry which is preliminary data.</text>
</comment>
<keyword evidence="3" id="KW-1185">Reference proteome</keyword>
<organism evidence="2 3">
    <name type="scientific">Coniophora puteana (strain RWD-64-598)</name>
    <name type="common">Brown rot fungus</name>
    <dbReference type="NCBI Taxonomy" id="741705"/>
    <lineage>
        <taxon>Eukaryota</taxon>
        <taxon>Fungi</taxon>
        <taxon>Dikarya</taxon>
        <taxon>Basidiomycota</taxon>
        <taxon>Agaricomycotina</taxon>
        <taxon>Agaricomycetes</taxon>
        <taxon>Agaricomycetidae</taxon>
        <taxon>Boletales</taxon>
        <taxon>Coniophorineae</taxon>
        <taxon>Coniophoraceae</taxon>
        <taxon>Coniophora</taxon>
    </lineage>
</organism>
<proteinExistence type="predicted"/>
<accession>A0A5M3N4W5</accession>
<name>A0A5M3N4W5_CONPW</name>
<reference evidence="3" key="1">
    <citation type="journal article" date="2012" name="Science">
        <title>The Paleozoic origin of enzymatic lignin decomposition reconstructed from 31 fungal genomes.</title>
        <authorList>
            <person name="Floudas D."/>
            <person name="Binder M."/>
            <person name="Riley R."/>
            <person name="Barry K."/>
            <person name="Blanchette R.A."/>
            <person name="Henrissat B."/>
            <person name="Martinez A.T."/>
            <person name="Otillar R."/>
            <person name="Spatafora J.W."/>
            <person name="Yadav J.S."/>
            <person name="Aerts A."/>
            <person name="Benoit I."/>
            <person name="Boyd A."/>
            <person name="Carlson A."/>
            <person name="Copeland A."/>
            <person name="Coutinho P.M."/>
            <person name="de Vries R.P."/>
            <person name="Ferreira P."/>
            <person name="Findley K."/>
            <person name="Foster B."/>
            <person name="Gaskell J."/>
            <person name="Glotzer D."/>
            <person name="Gorecki P."/>
            <person name="Heitman J."/>
            <person name="Hesse C."/>
            <person name="Hori C."/>
            <person name="Igarashi K."/>
            <person name="Jurgens J.A."/>
            <person name="Kallen N."/>
            <person name="Kersten P."/>
            <person name="Kohler A."/>
            <person name="Kuees U."/>
            <person name="Kumar T.K.A."/>
            <person name="Kuo A."/>
            <person name="LaButti K."/>
            <person name="Larrondo L.F."/>
            <person name="Lindquist E."/>
            <person name="Ling A."/>
            <person name="Lombard V."/>
            <person name="Lucas S."/>
            <person name="Lundell T."/>
            <person name="Martin R."/>
            <person name="McLaughlin D.J."/>
            <person name="Morgenstern I."/>
            <person name="Morin E."/>
            <person name="Murat C."/>
            <person name="Nagy L.G."/>
            <person name="Nolan M."/>
            <person name="Ohm R.A."/>
            <person name="Patyshakuliyeva A."/>
            <person name="Rokas A."/>
            <person name="Ruiz-Duenas F.J."/>
            <person name="Sabat G."/>
            <person name="Salamov A."/>
            <person name="Samejima M."/>
            <person name="Schmutz J."/>
            <person name="Slot J.C."/>
            <person name="St John F."/>
            <person name="Stenlid J."/>
            <person name="Sun H."/>
            <person name="Sun S."/>
            <person name="Syed K."/>
            <person name="Tsang A."/>
            <person name="Wiebenga A."/>
            <person name="Young D."/>
            <person name="Pisabarro A."/>
            <person name="Eastwood D.C."/>
            <person name="Martin F."/>
            <person name="Cullen D."/>
            <person name="Grigoriev I.V."/>
            <person name="Hibbett D.S."/>
        </authorList>
    </citation>
    <scope>NUCLEOTIDE SEQUENCE [LARGE SCALE GENOMIC DNA]</scope>
    <source>
        <strain evidence="3">RWD-64-598 SS2</strain>
    </source>
</reference>
<feature type="compositionally biased region" description="Acidic residues" evidence="1">
    <location>
        <begin position="37"/>
        <end position="51"/>
    </location>
</feature>
<gene>
    <name evidence="2" type="ORF">CONPUDRAFT_68842</name>
</gene>
<evidence type="ECO:0000256" key="1">
    <source>
        <dbReference type="SAM" id="MobiDB-lite"/>
    </source>
</evidence>
<protein>
    <submittedName>
        <fullName evidence="2">Uncharacterized protein</fullName>
    </submittedName>
</protein>
<dbReference type="AlphaFoldDB" id="A0A5M3N4W5"/>
<feature type="region of interest" description="Disordered" evidence="1">
    <location>
        <begin position="32"/>
        <end position="59"/>
    </location>
</feature>
<evidence type="ECO:0000313" key="2">
    <source>
        <dbReference type="EMBL" id="EIW86287.1"/>
    </source>
</evidence>
<evidence type="ECO:0000313" key="3">
    <source>
        <dbReference type="Proteomes" id="UP000053558"/>
    </source>
</evidence>
<dbReference type="RefSeq" id="XP_007762667.1">
    <property type="nucleotide sequence ID" value="XM_007764477.1"/>
</dbReference>
<dbReference type="Proteomes" id="UP000053558">
    <property type="component" value="Unassembled WGS sequence"/>
</dbReference>